<gene>
    <name evidence="7" type="primary">CTRB1</name>
    <name evidence="7" type="ORF">BLAG_LOCUS8892</name>
</gene>
<dbReference type="PANTHER" id="PTHR24252">
    <property type="entry name" value="ACROSIN-RELATED"/>
    <property type="match status" value="1"/>
</dbReference>
<dbReference type="Pfam" id="PF00089">
    <property type="entry name" value="Trypsin"/>
    <property type="match status" value="1"/>
</dbReference>
<dbReference type="SUPFAM" id="SSF57625">
    <property type="entry name" value="Invertebrate chitin-binding proteins"/>
    <property type="match status" value="1"/>
</dbReference>
<dbReference type="InterPro" id="IPR002557">
    <property type="entry name" value="Chitin-bd_dom"/>
</dbReference>
<keyword evidence="8" id="KW-1185">Reference proteome</keyword>
<reference evidence="7" key="1">
    <citation type="submission" date="2022-01" db="EMBL/GenBank/DDBJ databases">
        <authorList>
            <person name="Braso-Vives M."/>
        </authorList>
    </citation>
    <scope>NUCLEOTIDE SEQUENCE</scope>
</reference>
<evidence type="ECO:0000259" key="6">
    <source>
        <dbReference type="SMART" id="SM00494"/>
    </source>
</evidence>
<dbReference type="AlphaFoldDB" id="A0A8J9Z4Q5"/>
<sequence length="238" mass="26240">MEKNEMRVLLAIAVFLLTCPGGHAKGTEDFLRLAVNLAKAACKLPTTDDLAHDPTMVWRRLQSETYNVHVERAFPALTPRGDAAPPRFLSDLYHLMLTDEDSGECTGTFDCQSAGLGFHRDPHDCSAFYMCVTGRPSCHRTCPWGLHFDTRYNICNWPWALDTQCGNHDAPACGMPALRSVLSYEPARPKIVGGHEAVPGSWPWMVGVQLSGHGHGHYCGGTLISDRWIVSAAHCFFG</sequence>
<dbReference type="InterPro" id="IPR009003">
    <property type="entry name" value="Peptidase_S1_PA"/>
</dbReference>
<comment type="catalytic activity">
    <reaction evidence="1">
        <text>Random endo-hydrolysis of N-acetyl-beta-D-glucosaminide (1-&gt;4)-beta-linkages in chitin and chitodextrins.</text>
        <dbReference type="EC" id="3.2.1.14"/>
    </reaction>
</comment>
<dbReference type="InterPro" id="IPR043504">
    <property type="entry name" value="Peptidase_S1_PA_chymotrypsin"/>
</dbReference>
<dbReference type="Gene3D" id="2.40.10.10">
    <property type="entry name" value="Trypsin-like serine proteases"/>
    <property type="match status" value="1"/>
</dbReference>
<feature type="chain" id="PRO_5035466829" description="chitinase" evidence="5">
    <location>
        <begin position="25"/>
        <end position="238"/>
    </location>
</feature>
<dbReference type="Gene3D" id="2.170.140.10">
    <property type="entry name" value="Chitin binding domain"/>
    <property type="match status" value="1"/>
</dbReference>
<keyword evidence="4" id="KW-1015">Disulfide bond</keyword>
<dbReference type="GO" id="GO:0006032">
    <property type="term" value="P:chitin catabolic process"/>
    <property type="evidence" value="ECO:0007669"/>
    <property type="project" value="UniProtKB-KW"/>
</dbReference>
<evidence type="ECO:0000256" key="4">
    <source>
        <dbReference type="ARBA" id="ARBA00023157"/>
    </source>
</evidence>
<dbReference type="GO" id="GO:0006508">
    <property type="term" value="P:proteolysis"/>
    <property type="evidence" value="ECO:0007669"/>
    <property type="project" value="InterPro"/>
</dbReference>
<name>A0A8J9Z4Q5_BRALA</name>
<dbReference type="SMART" id="SM00494">
    <property type="entry name" value="ChtBD2"/>
    <property type="match status" value="1"/>
</dbReference>
<feature type="domain" description="Chitin-binding type-2" evidence="6">
    <location>
        <begin position="109"/>
        <end position="167"/>
    </location>
</feature>
<evidence type="ECO:0000313" key="7">
    <source>
        <dbReference type="EMBL" id="CAH1247107.1"/>
    </source>
</evidence>
<dbReference type="InterPro" id="IPR018114">
    <property type="entry name" value="TRYPSIN_HIS"/>
</dbReference>
<dbReference type="EMBL" id="OV696700">
    <property type="protein sequence ID" value="CAH1247107.1"/>
    <property type="molecule type" value="Genomic_DNA"/>
</dbReference>
<dbReference type="PROSITE" id="PS00134">
    <property type="entry name" value="TRYPSIN_HIS"/>
    <property type="match status" value="1"/>
</dbReference>
<accession>A0A8J9Z4Q5</accession>
<keyword evidence="3" id="KW-0146">Chitin degradation</keyword>
<evidence type="ECO:0000256" key="1">
    <source>
        <dbReference type="ARBA" id="ARBA00000822"/>
    </source>
</evidence>
<keyword evidence="5" id="KW-0732">Signal</keyword>
<proteinExistence type="predicted"/>
<organism evidence="7 8">
    <name type="scientific">Branchiostoma lanceolatum</name>
    <name type="common">Common lancelet</name>
    <name type="synonym">Amphioxus lanceolatum</name>
    <dbReference type="NCBI Taxonomy" id="7740"/>
    <lineage>
        <taxon>Eukaryota</taxon>
        <taxon>Metazoa</taxon>
        <taxon>Chordata</taxon>
        <taxon>Cephalochordata</taxon>
        <taxon>Leptocardii</taxon>
        <taxon>Amphioxiformes</taxon>
        <taxon>Branchiostomatidae</taxon>
        <taxon>Branchiostoma</taxon>
    </lineage>
</organism>
<dbReference type="GO" id="GO:0004252">
    <property type="term" value="F:serine-type endopeptidase activity"/>
    <property type="evidence" value="ECO:0007669"/>
    <property type="project" value="InterPro"/>
</dbReference>
<dbReference type="GO" id="GO:0008061">
    <property type="term" value="F:chitin binding"/>
    <property type="evidence" value="ECO:0007669"/>
    <property type="project" value="InterPro"/>
</dbReference>
<dbReference type="OrthoDB" id="6510126at2759"/>
<dbReference type="PANTHER" id="PTHR24252:SF7">
    <property type="entry name" value="HYALIN"/>
    <property type="match status" value="1"/>
</dbReference>
<dbReference type="Pfam" id="PF01607">
    <property type="entry name" value="CBM_14"/>
    <property type="match status" value="1"/>
</dbReference>
<dbReference type="EC" id="3.2.1.14" evidence="2"/>
<dbReference type="Proteomes" id="UP000838412">
    <property type="component" value="Chromosome 15"/>
</dbReference>
<dbReference type="InterPro" id="IPR036508">
    <property type="entry name" value="Chitin-bd_dom_sf"/>
</dbReference>
<protein>
    <recommendedName>
        <fullName evidence="2">chitinase</fullName>
        <ecNumber evidence="2">3.2.1.14</ecNumber>
    </recommendedName>
</protein>
<feature type="signal peptide" evidence="5">
    <location>
        <begin position="1"/>
        <end position="24"/>
    </location>
</feature>
<keyword evidence="3" id="KW-0624">Polysaccharide degradation</keyword>
<dbReference type="InterPro" id="IPR001254">
    <property type="entry name" value="Trypsin_dom"/>
</dbReference>
<dbReference type="GO" id="GO:0008843">
    <property type="term" value="F:endochitinase activity"/>
    <property type="evidence" value="ECO:0007669"/>
    <property type="project" value="UniProtKB-EC"/>
</dbReference>
<evidence type="ECO:0000256" key="2">
    <source>
        <dbReference type="ARBA" id="ARBA00012729"/>
    </source>
</evidence>
<dbReference type="GO" id="GO:0005576">
    <property type="term" value="C:extracellular region"/>
    <property type="evidence" value="ECO:0007669"/>
    <property type="project" value="InterPro"/>
</dbReference>
<keyword evidence="3" id="KW-0119">Carbohydrate metabolism</keyword>
<evidence type="ECO:0000256" key="3">
    <source>
        <dbReference type="ARBA" id="ARBA00023024"/>
    </source>
</evidence>
<evidence type="ECO:0000313" key="8">
    <source>
        <dbReference type="Proteomes" id="UP000838412"/>
    </source>
</evidence>
<dbReference type="SUPFAM" id="SSF50494">
    <property type="entry name" value="Trypsin-like serine proteases"/>
    <property type="match status" value="1"/>
</dbReference>
<evidence type="ECO:0000256" key="5">
    <source>
        <dbReference type="SAM" id="SignalP"/>
    </source>
</evidence>